<keyword evidence="7" id="KW-0472">Membrane</keyword>
<dbReference type="Gene3D" id="2.30.29.30">
    <property type="entry name" value="Pleckstrin-homology domain (PH domain)/Phosphotyrosine-binding domain (PTB)"/>
    <property type="match status" value="1"/>
</dbReference>
<dbReference type="InterPro" id="IPR036028">
    <property type="entry name" value="SH3-like_dom_sf"/>
</dbReference>
<dbReference type="PANTHER" id="PTHR12287">
    <property type="entry name" value="EPIDERMAL GROWTH FACTOR RECEPTOR KINASE SUBSTRATE EPS8-RELATED PROTEIN"/>
    <property type="match status" value="1"/>
</dbReference>
<dbReference type="CDD" id="cd09540">
    <property type="entry name" value="SAM_EPS8-like"/>
    <property type="match status" value="1"/>
</dbReference>
<evidence type="ECO:0000256" key="6">
    <source>
        <dbReference type="PROSITE-ProRule" id="PRU00192"/>
    </source>
</evidence>
<dbReference type="SUPFAM" id="SSF50044">
    <property type="entry name" value="SH3-domain"/>
    <property type="match status" value="1"/>
</dbReference>
<feature type="domain" description="SH3" evidence="8">
    <location>
        <begin position="385"/>
        <end position="444"/>
    </location>
</feature>
<dbReference type="GO" id="GO:1900029">
    <property type="term" value="P:positive regulation of ruffle assembly"/>
    <property type="evidence" value="ECO:0007669"/>
    <property type="project" value="TreeGrafter"/>
</dbReference>
<dbReference type="PROSITE" id="PS50002">
    <property type="entry name" value="SH3"/>
    <property type="match status" value="1"/>
</dbReference>
<dbReference type="GO" id="GO:0005737">
    <property type="term" value="C:cytoplasm"/>
    <property type="evidence" value="ECO:0007669"/>
    <property type="project" value="UniProtKB-SubCell"/>
</dbReference>
<keyword evidence="4" id="KW-0963">Cytoplasm</keyword>
<keyword evidence="7" id="KW-1133">Transmembrane helix</keyword>
<evidence type="ECO:0000256" key="3">
    <source>
        <dbReference type="ARBA" id="ARBA00022443"/>
    </source>
</evidence>
<evidence type="ECO:0000256" key="5">
    <source>
        <dbReference type="ARBA" id="ARBA00022553"/>
    </source>
</evidence>
<evidence type="ECO:0000256" key="4">
    <source>
        <dbReference type="ARBA" id="ARBA00022490"/>
    </source>
</evidence>
<dbReference type="GO" id="GO:0007266">
    <property type="term" value="P:Rho protein signal transduction"/>
    <property type="evidence" value="ECO:0007669"/>
    <property type="project" value="TreeGrafter"/>
</dbReference>
<dbReference type="InterPro" id="IPR001452">
    <property type="entry name" value="SH3_domain"/>
</dbReference>
<dbReference type="CDD" id="cd11764">
    <property type="entry name" value="SH3_Eps8"/>
    <property type="match status" value="1"/>
</dbReference>
<dbReference type="SMART" id="SM00326">
    <property type="entry name" value="SH3"/>
    <property type="match status" value="1"/>
</dbReference>
<dbReference type="Pfam" id="PF18016">
    <property type="entry name" value="SAM_3"/>
    <property type="match status" value="1"/>
</dbReference>
<dbReference type="Gene3D" id="2.30.30.40">
    <property type="entry name" value="SH3 Domains"/>
    <property type="match status" value="1"/>
</dbReference>
<sequence>MDKSESIATVDDAIKKLKLLDSKDKIWTQEMLLQVTDKSIKLLDCETKEELENFPLTTVHHCQTLLNQTRYPSVLLLICQDNEQHKPDIHFFYCDEVEAEMVHADIDSLHQTTRNAVTQAVCSHSVCVTQQILNCTLDDIEIFVARLHKAAEAFAQLNQRNRSKKNKKRGPAEGMLTLRAKPPSEGEFIDCLQKLKLSFNLLAKLKNHIQNPSAAELVHFLFGPLELILQSSGGPELPRAVISPHLSRDTVDFLRGHLTPKEMTIFELLGDGWTRPRADWPKDQCAPLYVPKFRNGWEPPLELFRSSPWETETAGAPVQTEYRPKEVRAMKHHHLFCVKTSSLYYMHIIFSLYSISVLWITVIALFKRVTCCVHVFSRSFSTSPASRKYAKIRYHFVARNANELSVLQDEILEVLEDDKQWWKLRNRSGQAGYVPYNILDVVKLEDPQTMIDPPYSPAIPYSPVNTFTHGNKVQQPTRNFKVVRQSTVPLAFDSSPAEVTAWLKAKGFSKPTVERLGILTGAQLFSLNKDHLKTVCGDEGSRVYSQITVQKSQLEKSRGDTELQEILTKQQEKISSAP</sequence>
<name>A0A8C2JTF4_CYPCA</name>
<dbReference type="Ensembl" id="ENSCCRT00020109684.1">
    <property type="protein sequence ID" value="ENSCCRP00020100322.1"/>
    <property type="gene ID" value="ENSCCRG00020046091.1"/>
</dbReference>
<dbReference type="Proteomes" id="UP000694701">
    <property type="component" value="Unplaced"/>
</dbReference>
<evidence type="ECO:0000313" key="9">
    <source>
        <dbReference type="Ensembl" id="ENSCCRP00020100322.1"/>
    </source>
</evidence>
<dbReference type="InterPro" id="IPR041418">
    <property type="entry name" value="SAM_3"/>
</dbReference>
<dbReference type="FunFam" id="2.30.30.40:FF:000180">
    <property type="entry name" value="epidermal growth factor receptor kinase substrate 8-like protein 2"/>
    <property type="match status" value="1"/>
</dbReference>
<dbReference type="GO" id="GO:0035023">
    <property type="term" value="P:regulation of Rho protein signal transduction"/>
    <property type="evidence" value="ECO:0007669"/>
    <property type="project" value="TreeGrafter"/>
</dbReference>
<reference evidence="9" key="1">
    <citation type="submission" date="2025-08" db="UniProtKB">
        <authorList>
            <consortium name="Ensembl"/>
        </authorList>
    </citation>
    <scope>IDENTIFICATION</scope>
</reference>
<keyword evidence="3 6" id="KW-0728">SH3 domain</keyword>
<evidence type="ECO:0000256" key="1">
    <source>
        <dbReference type="ARBA" id="ARBA00004496"/>
    </source>
</evidence>
<keyword evidence="5" id="KW-0597">Phosphoprotein</keyword>
<dbReference type="Pfam" id="PF22975">
    <property type="entry name" value="EPS8_2nd"/>
    <property type="match status" value="1"/>
</dbReference>
<dbReference type="SUPFAM" id="SSF50729">
    <property type="entry name" value="PH domain-like"/>
    <property type="match status" value="1"/>
</dbReference>
<comment type="subcellular location">
    <subcellularLocation>
        <location evidence="1">Cytoplasm</location>
    </subcellularLocation>
</comment>
<dbReference type="InterPro" id="IPR033928">
    <property type="entry name" value="EPS8_PTB"/>
</dbReference>
<dbReference type="InterPro" id="IPR035462">
    <property type="entry name" value="Eps8_SH3"/>
</dbReference>
<protein>
    <submittedName>
        <fullName evidence="9">EPS8 like 2</fullName>
    </submittedName>
</protein>
<dbReference type="InterPro" id="IPR013625">
    <property type="entry name" value="PTB"/>
</dbReference>
<dbReference type="PANTHER" id="PTHR12287:SF20">
    <property type="entry name" value="EPIDERMAL GROWTH FACTOR RECEPTOR KINASE SUBSTRATE 8-LIKE PROTEIN 2"/>
    <property type="match status" value="1"/>
</dbReference>
<evidence type="ECO:0000259" key="8">
    <source>
        <dbReference type="PROSITE" id="PS50002"/>
    </source>
</evidence>
<proteinExistence type="inferred from homology"/>
<dbReference type="Pfam" id="PF00018">
    <property type="entry name" value="SH3_1"/>
    <property type="match status" value="1"/>
</dbReference>
<dbReference type="SUPFAM" id="SSF47769">
    <property type="entry name" value="SAM/Pointed domain"/>
    <property type="match status" value="1"/>
</dbReference>
<dbReference type="FunFam" id="1.10.150.50:FF:000023">
    <property type="entry name" value="Epidermal growth factor receptor kinase substrate 8"/>
    <property type="match status" value="1"/>
</dbReference>
<dbReference type="InterPro" id="IPR013761">
    <property type="entry name" value="SAM/pointed_sf"/>
</dbReference>
<dbReference type="Gene3D" id="1.10.150.50">
    <property type="entry name" value="Transcription Factor, Ets-1"/>
    <property type="match status" value="1"/>
</dbReference>
<dbReference type="InterPro" id="IPR055093">
    <property type="entry name" value="EPS8_2nd"/>
</dbReference>
<dbReference type="GO" id="GO:0031982">
    <property type="term" value="C:vesicle"/>
    <property type="evidence" value="ECO:0007669"/>
    <property type="project" value="TreeGrafter"/>
</dbReference>
<evidence type="ECO:0000256" key="7">
    <source>
        <dbReference type="SAM" id="Phobius"/>
    </source>
</evidence>
<comment type="similarity">
    <text evidence="2">Belongs to the EPS8 family.</text>
</comment>
<dbReference type="Pfam" id="PF08416">
    <property type="entry name" value="PTB"/>
    <property type="match status" value="1"/>
</dbReference>
<dbReference type="InterPro" id="IPR039801">
    <property type="entry name" value="EPS8-like"/>
</dbReference>
<dbReference type="GO" id="GO:0003779">
    <property type="term" value="F:actin binding"/>
    <property type="evidence" value="ECO:0007669"/>
    <property type="project" value="TreeGrafter"/>
</dbReference>
<accession>A0A8C2JTF4</accession>
<feature type="transmembrane region" description="Helical" evidence="7">
    <location>
        <begin position="344"/>
        <end position="366"/>
    </location>
</feature>
<evidence type="ECO:0000313" key="10">
    <source>
        <dbReference type="Proteomes" id="UP000694701"/>
    </source>
</evidence>
<dbReference type="InterPro" id="IPR011993">
    <property type="entry name" value="PH-like_dom_sf"/>
</dbReference>
<dbReference type="AlphaFoldDB" id="A0A8C2JTF4"/>
<evidence type="ECO:0000256" key="2">
    <source>
        <dbReference type="ARBA" id="ARBA00006197"/>
    </source>
</evidence>
<dbReference type="CDD" id="cd01210">
    <property type="entry name" value="PTB_EPS8"/>
    <property type="match status" value="1"/>
</dbReference>
<dbReference type="GO" id="GO:0032587">
    <property type="term" value="C:ruffle membrane"/>
    <property type="evidence" value="ECO:0007669"/>
    <property type="project" value="TreeGrafter"/>
</dbReference>
<keyword evidence="7" id="KW-0812">Transmembrane</keyword>
<organism evidence="9 10">
    <name type="scientific">Cyprinus carpio</name>
    <name type="common">Common carp</name>
    <dbReference type="NCBI Taxonomy" id="7962"/>
    <lineage>
        <taxon>Eukaryota</taxon>
        <taxon>Metazoa</taxon>
        <taxon>Chordata</taxon>
        <taxon>Craniata</taxon>
        <taxon>Vertebrata</taxon>
        <taxon>Euteleostomi</taxon>
        <taxon>Actinopterygii</taxon>
        <taxon>Neopterygii</taxon>
        <taxon>Teleostei</taxon>
        <taxon>Ostariophysi</taxon>
        <taxon>Cypriniformes</taxon>
        <taxon>Cyprinidae</taxon>
        <taxon>Cyprininae</taxon>
        <taxon>Cyprinus</taxon>
    </lineage>
</organism>